<accession>A0ABU7QSF7</accession>
<sequence length="331" mass="35986">MSIVTELYTKIVTGFENNIGSYAQTIASTIKPLVAASFALYIIYIIYRMYSRKDAIYAEFFNMIFAFAIVGLFTYAGSAYYDTVVPFVKNAGEEIARKLIGLGTNSDSMTTVDTVYQAFEQAKDEMWKIIESKKSAFKADMVVYIEYALPIILIYLSQFIFTVAITINLLIAKIMVSLLLSVGIIFFIFACFPATRTMFTQWTGLALNYIFLNLLYSLSAIITADIFKTYISEPDNIIANSAIIFIATAIIVLALNQIPTLVSSLTGGVGISPYSVGNMMGGAAKMANLTKQVLFGSKGGPKGLVNGAASMGKKAIGAWKNRGSGKASSAK</sequence>
<evidence type="ECO:0000256" key="2">
    <source>
        <dbReference type="ARBA" id="ARBA00022692"/>
    </source>
</evidence>
<evidence type="ECO:0000256" key="1">
    <source>
        <dbReference type="ARBA" id="ARBA00004141"/>
    </source>
</evidence>
<dbReference type="InterPro" id="IPR007688">
    <property type="entry name" value="Conjugal_tfr_TrbL/VirB6"/>
</dbReference>
<keyword evidence="7" id="KW-1185">Reference proteome</keyword>
<dbReference type="Proteomes" id="UP001352533">
    <property type="component" value="Unassembled WGS sequence"/>
</dbReference>
<proteinExistence type="predicted"/>
<keyword evidence="2 5" id="KW-0812">Transmembrane</keyword>
<comment type="subcellular location">
    <subcellularLocation>
        <location evidence="1">Membrane</location>
        <topology evidence="1">Multi-pass membrane protein</topology>
    </subcellularLocation>
</comment>
<evidence type="ECO:0000256" key="3">
    <source>
        <dbReference type="ARBA" id="ARBA00022989"/>
    </source>
</evidence>
<feature type="transmembrane region" description="Helical" evidence="5">
    <location>
        <begin position="147"/>
        <end position="171"/>
    </location>
</feature>
<feature type="transmembrane region" description="Helical" evidence="5">
    <location>
        <begin position="178"/>
        <end position="199"/>
    </location>
</feature>
<gene>
    <name evidence="6" type="ORF">M5S25_09805</name>
</gene>
<keyword evidence="3 5" id="KW-1133">Transmembrane helix</keyword>
<protein>
    <submittedName>
        <fullName evidence="6">Type IV secretion system protein</fullName>
    </submittedName>
</protein>
<keyword evidence="4 5" id="KW-0472">Membrane</keyword>
<name>A0ABU7QSF7_AVIPA</name>
<dbReference type="Pfam" id="PF04610">
    <property type="entry name" value="TrbL"/>
    <property type="match status" value="1"/>
</dbReference>
<evidence type="ECO:0000256" key="5">
    <source>
        <dbReference type="SAM" id="Phobius"/>
    </source>
</evidence>
<dbReference type="EMBL" id="JAMDKS010000025">
    <property type="protein sequence ID" value="MEE6113482.1"/>
    <property type="molecule type" value="Genomic_DNA"/>
</dbReference>
<evidence type="ECO:0000313" key="6">
    <source>
        <dbReference type="EMBL" id="MEE6113482.1"/>
    </source>
</evidence>
<evidence type="ECO:0000313" key="7">
    <source>
        <dbReference type="Proteomes" id="UP001352533"/>
    </source>
</evidence>
<evidence type="ECO:0000256" key="4">
    <source>
        <dbReference type="ARBA" id="ARBA00023136"/>
    </source>
</evidence>
<feature type="transmembrane region" description="Helical" evidence="5">
    <location>
        <begin position="236"/>
        <end position="255"/>
    </location>
</feature>
<feature type="transmembrane region" description="Helical" evidence="5">
    <location>
        <begin position="26"/>
        <end position="47"/>
    </location>
</feature>
<dbReference type="RefSeq" id="WP_194751867.1">
    <property type="nucleotide sequence ID" value="NZ_JACEWB010000025.1"/>
</dbReference>
<reference evidence="6 7" key="1">
    <citation type="journal article" date="2022" name="Front. Microbiol.">
        <title>Commensal bacteria contribute to the growth of multidrug-resistant Avibacterium paragallinarum in chickens.</title>
        <authorList>
            <person name="Zhu J."/>
            <person name="Chen Y."/>
            <person name="Wu Y."/>
            <person name="Wang Y."/>
            <person name="Zhu K."/>
        </authorList>
    </citation>
    <scope>NUCLEOTIDE SEQUENCE [LARGE SCALE GENOMIC DNA]</scope>
    <source>
        <strain evidence="6 7">AV12</strain>
    </source>
</reference>
<organism evidence="6 7">
    <name type="scientific">Avibacterium paragallinarum</name>
    <name type="common">Haemophilus gallinarum</name>
    <dbReference type="NCBI Taxonomy" id="728"/>
    <lineage>
        <taxon>Bacteria</taxon>
        <taxon>Pseudomonadati</taxon>
        <taxon>Pseudomonadota</taxon>
        <taxon>Gammaproteobacteria</taxon>
        <taxon>Pasteurellales</taxon>
        <taxon>Pasteurellaceae</taxon>
        <taxon>Avibacterium</taxon>
    </lineage>
</organism>
<comment type="caution">
    <text evidence="6">The sequence shown here is derived from an EMBL/GenBank/DDBJ whole genome shotgun (WGS) entry which is preliminary data.</text>
</comment>
<feature type="transmembrane region" description="Helical" evidence="5">
    <location>
        <begin position="59"/>
        <end position="81"/>
    </location>
</feature>
<feature type="transmembrane region" description="Helical" evidence="5">
    <location>
        <begin position="205"/>
        <end position="224"/>
    </location>
</feature>